<dbReference type="Proteomes" id="UP000468638">
    <property type="component" value="Unassembled WGS sequence"/>
</dbReference>
<dbReference type="PANTHER" id="PTHR36444">
    <property type="entry name" value="TRANSCRIPTIONAL REGULATOR PROTEIN YOBU-RELATED"/>
    <property type="match status" value="1"/>
</dbReference>
<reference evidence="2 3" key="1">
    <citation type="submission" date="2019-11" db="EMBL/GenBank/DDBJ databases">
        <title>Genome sequences of 17 halophilic strains isolated from different environments.</title>
        <authorList>
            <person name="Furrow R.E."/>
        </authorList>
    </citation>
    <scope>NUCLEOTIDE SEQUENCE [LARGE SCALE GENOMIC DNA]</scope>
    <source>
        <strain evidence="2 3">22514_16_FS</strain>
    </source>
</reference>
<dbReference type="PANTHER" id="PTHR36444:SF2">
    <property type="entry name" value="TRANSCRIPTIONAL REGULATOR PROTEIN YOBU-RELATED"/>
    <property type="match status" value="1"/>
</dbReference>
<evidence type="ECO:0000313" key="3">
    <source>
        <dbReference type="Proteomes" id="UP000468638"/>
    </source>
</evidence>
<accession>A0A6I5A4B3</accession>
<dbReference type="SUPFAM" id="SSF55136">
    <property type="entry name" value="Probable bacterial effector-binding domain"/>
    <property type="match status" value="1"/>
</dbReference>
<dbReference type="InterPro" id="IPR053182">
    <property type="entry name" value="YobU-like_regulator"/>
</dbReference>
<evidence type="ECO:0000313" key="2">
    <source>
        <dbReference type="EMBL" id="MYL35154.1"/>
    </source>
</evidence>
<dbReference type="InterPro" id="IPR010499">
    <property type="entry name" value="AraC_E-bd"/>
</dbReference>
<gene>
    <name evidence="2" type="ORF">GLW05_16360</name>
</gene>
<proteinExistence type="predicted"/>
<dbReference type="InterPro" id="IPR029442">
    <property type="entry name" value="GyrI-like"/>
</dbReference>
<feature type="domain" description="AraC effector-binding" evidence="1">
    <location>
        <begin position="17"/>
        <end position="170"/>
    </location>
</feature>
<dbReference type="SMART" id="SM00871">
    <property type="entry name" value="AraC_E_bind"/>
    <property type="match status" value="1"/>
</dbReference>
<protein>
    <submittedName>
        <fullName evidence="2">AraC family transcriptional regulator</fullName>
    </submittedName>
</protein>
<dbReference type="Pfam" id="PF06445">
    <property type="entry name" value="GyrI-like"/>
    <property type="match status" value="1"/>
</dbReference>
<organism evidence="2 3">
    <name type="scientific">Pontibacillus yanchengensis</name>
    <dbReference type="NCBI Taxonomy" id="462910"/>
    <lineage>
        <taxon>Bacteria</taxon>
        <taxon>Bacillati</taxon>
        <taxon>Bacillota</taxon>
        <taxon>Bacilli</taxon>
        <taxon>Bacillales</taxon>
        <taxon>Bacillaceae</taxon>
        <taxon>Pontibacillus</taxon>
    </lineage>
</organism>
<sequence>MIKKGVDVLSSGKLTISKPEIVELDEVKLAGKSCSTTMEQKDVKIPNMVEEFHVGDIQNINNRINAPSSYGMYIDPPNWDPEKDEFTWFAAVEVSSFDELPVGLEGKVIPAGRYASLRYNPVEHKEVEPYSYLYRWIKESEYEQVGDFGFEYYEPFVGENTEYTLYFPIK</sequence>
<comment type="caution">
    <text evidence="2">The sequence shown here is derived from an EMBL/GenBank/DDBJ whole genome shotgun (WGS) entry which is preliminary data.</text>
</comment>
<dbReference type="AlphaFoldDB" id="A0A6I5A4B3"/>
<name>A0A6I5A4B3_9BACI</name>
<dbReference type="EMBL" id="WMEQ01000014">
    <property type="protein sequence ID" value="MYL35154.1"/>
    <property type="molecule type" value="Genomic_DNA"/>
</dbReference>
<dbReference type="InterPro" id="IPR011256">
    <property type="entry name" value="Reg_factor_effector_dom_sf"/>
</dbReference>
<dbReference type="Gene3D" id="3.20.80.10">
    <property type="entry name" value="Regulatory factor, effector binding domain"/>
    <property type="match status" value="1"/>
</dbReference>
<evidence type="ECO:0000259" key="1">
    <source>
        <dbReference type="SMART" id="SM00871"/>
    </source>
</evidence>